<dbReference type="PANTHER" id="PTHR10000:SF8">
    <property type="entry name" value="HAD SUPERFAMILY HYDROLASE-LIKE, TYPE 3"/>
    <property type="match status" value="1"/>
</dbReference>
<dbReference type="InterPro" id="IPR036412">
    <property type="entry name" value="HAD-like_sf"/>
</dbReference>
<organism evidence="1 2">
    <name type="scientific">Microlunatus parietis</name>
    <dbReference type="NCBI Taxonomy" id="682979"/>
    <lineage>
        <taxon>Bacteria</taxon>
        <taxon>Bacillati</taxon>
        <taxon>Actinomycetota</taxon>
        <taxon>Actinomycetes</taxon>
        <taxon>Propionibacteriales</taxon>
        <taxon>Propionibacteriaceae</taxon>
        <taxon>Microlunatus</taxon>
    </lineage>
</organism>
<dbReference type="Pfam" id="PF08282">
    <property type="entry name" value="Hydrolase_3"/>
    <property type="match status" value="2"/>
</dbReference>
<accession>A0A7Y9I625</accession>
<reference evidence="1 2" key="1">
    <citation type="submission" date="2020-07" db="EMBL/GenBank/DDBJ databases">
        <title>Sequencing the genomes of 1000 actinobacteria strains.</title>
        <authorList>
            <person name="Klenk H.-P."/>
        </authorList>
    </citation>
    <scope>NUCLEOTIDE SEQUENCE [LARGE SCALE GENOMIC DNA]</scope>
    <source>
        <strain evidence="1 2">DSM 22083</strain>
    </source>
</reference>
<sequence>MTIRLVAFDLDGTIFDRHGIAPEYADTVARLATQGVHCVINSGRSVGFQLDLLTEHDLMQHFTALIGDERWVHLADTTGTEPKLQPLEPWNTEVRAGWAELGPIAEHWCGLLEEQTRQRGWASRAYDRETGQRRGIWAISVETAEGAQELATWLQPQLTGSPLACNSNGTIVHVFDAERDKGTSLAALAEHLGLRNDEVMAFGDGYNDRPMLDGRHGFASATVANANEDVKSWVRDAGGRIAGSDCGVGVAELLTEVFPPRAAATA</sequence>
<name>A0A7Y9I625_9ACTN</name>
<dbReference type="GO" id="GO:0016791">
    <property type="term" value="F:phosphatase activity"/>
    <property type="evidence" value="ECO:0007669"/>
    <property type="project" value="TreeGrafter"/>
</dbReference>
<proteinExistence type="predicted"/>
<keyword evidence="2" id="KW-1185">Reference proteome</keyword>
<protein>
    <recommendedName>
        <fullName evidence="3">Hydroxymethylpyrimidine pyrophosphatase</fullName>
    </recommendedName>
</protein>
<comment type="caution">
    <text evidence="1">The sequence shown here is derived from an EMBL/GenBank/DDBJ whole genome shotgun (WGS) entry which is preliminary data.</text>
</comment>
<evidence type="ECO:0000313" key="2">
    <source>
        <dbReference type="Proteomes" id="UP000569914"/>
    </source>
</evidence>
<dbReference type="InterPro" id="IPR023214">
    <property type="entry name" value="HAD_sf"/>
</dbReference>
<gene>
    <name evidence="1" type="ORF">BKA15_002258</name>
</gene>
<dbReference type="AlphaFoldDB" id="A0A7Y9I625"/>
<dbReference type="SUPFAM" id="SSF56784">
    <property type="entry name" value="HAD-like"/>
    <property type="match status" value="1"/>
</dbReference>
<dbReference type="GO" id="GO:0000287">
    <property type="term" value="F:magnesium ion binding"/>
    <property type="evidence" value="ECO:0007669"/>
    <property type="project" value="TreeGrafter"/>
</dbReference>
<dbReference type="PANTHER" id="PTHR10000">
    <property type="entry name" value="PHOSPHOSERINE PHOSPHATASE"/>
    <property type="match status" value="1"/>
</dbReference>
<evidence type="ECO:0000313" key="1">
    <source>
        <dbReference type="EMBL" id="NYE70929.1"/>
    </source>
</evidence>
<dbReference type="GO" id="GO:0005829">
    <property type="term" value="C:cytosol"/>
    <property type="evidence" value="ECO:0007669"/>
    <property type="project" value="TreeGrafter"/>
</dbReference>
<dbReference type="Proteomes" id="UP000569914">
    <property type="component" value="Unassembled WGS sequence"/>
</dbReference>
<dbReference type="Gene3D" id="3.40.50.1000">
    <property type="entry name" value="HAD superfamily/HAD-like"/>
    <property type="match status" value="2"/>
</dbReference>
<evidence type="ECO:0008006" key="3">
    <source>
        <dbReference type="Google" id="ProtNLM"/>
    </source>
</evidence>
<dbReference type="EMBL" id="JACCBU010000001">
    <property type="protein sequence ID" value="NYE70929.1"/>
    <property type="molecule type" value="Genomic_DNA"/>
</dbReference>
<dbReference type="RefSeq" id="WP_179750753.1">
    <property type="nucleotide sequence ID" value="NZ_JACCBU010000001.1"/>
</dbReference>